<organism evidence="2 3">
    <name type="scientific">Nocardiopsis changdeensis</name>
    <dbReference type="NCBI Taxonomy" id="2831969"/>
    <lineage>
        <taxon>Bacteria</taxon>
        <taxon>Bacillati</taxon>
        <taxon>Actinomycetota</taxon>
        <taxon>Actinomycetes</taxon>
        <taxon>Streptosporangiales</taxon>
        <taxon>Nocardiopsidaceae</taxon>
        <taxon>Nocardiopsis</taxon>
    </lineage>
</organism>
<protein>
    <submittedName>
        <fullName evidence="2">Uncharacterized protein</fullName>
    </submittedName>
</protein>
<evidence type="ECO:0000256" key="1">
    <source>
        <dbReference type="SAM" id="MobiDB-lite"/>
    </source>
</evidence>
<accession>A0ABX8BP28</accession>
<evidence type="ECO:0000313" key="2">
    <source>
        <dbReference type="EMBL" id="QUX22498.1"/>
    </source>
</evidence>
<sequence>MDDDGMAAVRPYLVAHEQRKQQQSHTGDLLVDAPGGLAPEPPADDEWRELADLIRLWGVGQPAFA</sequence>
<dbReference type="Proteomes" id="UP000676079">
    <property type="component" value="Chromosome"/>
</dbReference>
<gene>
    <name evidence="2" type="ORF">KGD84_30010</name>
</gene>
<dbReference type="EMBL" id="CP074133">
    <property type="protein sequence ID" value="QUX22498.1"/>
    <property type="molecule type" value="Genomic_DNA"/>
</dbReference>
<reference evidence="2 3" key="1">
    <citation type="submission" date="2021-05" db="EMBL/GenBank/DDBJ databases">
        <title>Direct Submission.</title>
        <authorList>
            <person name="Li K."/>
            <person name="Gao J."/>
        </authorList>
    </citation>
    <scope>NUCLEOTIDE SEQUENCE [LARGE SCALE GENOMIC DNA]</scope>
    <source>
        <strain evidence="2 3">Mg02</strain>
    </source>
</reference>
<feature type="region of interest" description="Disordered" evidence="1">
    <location>
        <begin position="15"/>
        <end position="44"/>
    </location>
</feature>
<name>A0ABX8BP28_9ACTN</name>
<dbReference type="RefSeq" id="WP_220563714.1">
    <property type="nucleotide sequence ID" value="NZ_CP074133.1"/>
</dbReference>
<evidence type="ECO:0000313" key="3">
    <source>
        <dbReference type="Proteomes" id="UP000676079"/>
    </source>
</evidence>
<keyword evidence="3" id="KW-1185">Reference proteome</keyword>
<proteinExistence type="predicted"/>